<evidence type="ECO:0000256" key="1">
    <source>
        <dbReference type="SAM" id="MobiDB-lite"/>
    </source>
</evidence>
<feature type="compositionally biased region" description="Basic residues" evidence="1">
    <location>
        <begin position="135"/>
        <end position="147"/>
    </location>
</feature>
<feature type="compositionally biased region" description="Basic and acidic residues" evidence="1">
    <location>
        <begin position="14"/>
        <end position="23"/>
    </location>
</feature>
<feature type="compositionally biased region" description="Low complexity" evidence="1">
    <location>
        <begin position="31"/>
        <end position="40"/>
    </location>
</feature>
<dbReference type="PaxDb" id="39947-A0A0P0X1U5"/>
<dbReference type="AlphaFoldDB" id="A0A0P0X1U5"/>
<reference evidence="2 3" key="3">
    <citation type="journal article" date="2013" name="Rice">
        <title>Improvement of the Oryza sativa Nipponbare reference genome using next generation sequence and optical map data.</title>
        <authorList>
            <person name="Kawahara Y."/>
            <person name="de la Bastide M."/>
            <person name="Hamilton J.P."/>
            <person name="Kanamori H."/>
            <person name="McCombie W.R."/>
            <person name="Ouyang S."/>
            <person name="Schwartz D.C."/>
            <person name="Tanaka T."/>
            <person name="Wu J."/>
            <person name="Zhou S."/>
            <person name="Childs K.L."/>
            <person name="Davidson R.M."/>
            <person name="Lin H."/>
            <person name="Quesada-Ocampo L."/>
            <person name="Vaillancourt B."/>
            <person name="Sakai H."/>
            <person name="Lee S.S."/>
            <person name="Kim J."/>
            <person name="Numa H."/>
            <person name="Itoh T."/>
            <person name="Buell C.R."/>
            <person name="Matsumoto T."/>
        </authorList>
    </citation>
    <scope>NUCLEOTIDE SEQUENCE [LARGE SCALE GENOMIC DNA]</scope>
    <source>
        <strain evidence="3">cv. Nipponbare</strain>
    </source>
</reference>
<reference evidence="3" key="1">
    <citation type="journal article" date="2005" name="Nature">
        <title>The map-based sequence of the rice genome.</title>
        <authorList>
            <consortium name="International rice genome sequencing project (IRGSP)"/>
            <person name="Matsumoto T."/>
            <person name="Wu J."/>
            <person name="Kanamori H."/>
            <person name="Katayose Y."/>
            <person name="Fujisawa M."/>
            <person name="Namiki N."/>
            <person name="Mizuno H."/>
            <person name="Yamamoto K."/>
            <person name="Antonio B.A."/>
            <person name="Baba T."/>
            <person name="Sakata K."/>
            <person name="Nagamura Y."/>
            <person name="Aoki H."/>
            <person name="Arikawa K."/>
            <person name="Arita K."/>
            <person name="Bito T."/>
            <person name="Chiden Y."/>
            <person name="Fujitsuka N."/>
            <person name="Fukunaka R."/>
            <person name="Hamada M."/>
            <person name="Harada C."/>
            <person name="Hayashi A."/>
            <person name="Hijishita S."/>
            <person name="Honda M."/>
            <person name="Hosokawa S."/>
            <person name="Ichikawa Y."/>
            <person name="Idonuma A."/>
            <person name="Iijima M."/>
            <person name="Ikeda M."/>
            <person name="Ikeno M."/>
            <person name="Ito K."/>
            <person name="Ito S."/>
            <person name="Ito T."/>
            <person name="Ito Y."/>
            <person name="Ito Y."/>
            <person name="Iwabuchi A."/>
            <person name="Kamiya K."/>
            <person name="Karasawa W."/>
            <person name="Kurita K."/>
            <person name="Katagiri S."/>
            <person name="Kikuta A."/>
            <person name="Kobayashi H."/>
            <person name="Kobayashi N."/>
            <person name="Machita K."/>
            <person name="Maehara T."/>
            <person name="Masukawa M."/>
            <person name="Mizubayashi T."/>
            <person name="Mukai Y."/>
            <person name="Nagasaki H."/>
            <person name="Nagata Y."/>
            <person name="Naito S."/>
            <person name="Nakashima M."/>
            <person name="Nakama Y."/>
            <person name="Nakamichi Y."/>
            <person name="Nakamura M."/>
            <person name="Meguro A."/>
            <person name="Negishi M."/>
            <person name="Ohta I."/>
            <person name="Ohta T."/>
            <person name="Okamoto M."/>
            <person name="Ono N."/>
            <person name="Saji S."/>
            <person name="Sakaguchi M."/>
            <person name="Sakai K."/>
            <person name="Shibata M."/>
            <person name="Shimokawa T."/>
            <person name="Song J."/>
            <person name="Takazaki Y."/>
            <person name="Terasawa K."/>
            <person name="Tsugane M."/>
            <person name="Tsuji K."/>
            <person name="Ueda S."/>
            <person name="Waki K."/>
            <person name="Yamagata H."/>
            <person name="Yamamoto M."/>
            <person name="Yamamoto S."/>
            <person name="Yamane H."/>
            <person name="Yoshiki S."/>
            <person name="Yoshihara R."/>
            <person name="Yukawa K."/>
            <person name="Zhong H."/>
            <person name="Yano M."/>
            <person name="Yuan Q."/>
            <person name="Ouyang S."/>
            <person name="Liu J."/>
            <person name="Jones K.M."/>
            <person name="Gansberger K."/>
            <person name="Moffat K."/>
            <person name="Hill J."/>
            <person name="Bera J."/>
            <person name="Fadrosh D."/>
            <person name="Jin S."/>
            <person name="Johri S."/>
            <person name="Kim M."/>
            <person name="Overton L."/>
            <person name="Reardon M."/>
            <person name="Tsitrin T."/>
            <person name="Vuong H."/>
            <person name="Weaver B."/>
            <person name="Ciecko A."/>
            <person name="Tallon L."/>
            <person name="Jackson J."/>
            <person name="Pai G."/>
            <person name="Aken S.V."/>
            <person name="Utterback T."/>
            <person name="Reidmuller S."/>
            <person name="Feldblyum T."/>
            <person name="Hsiao J."/>
            <person name="Zismann V."/>
            <person name="Iobst S."/>
            <person name="de Vazeille A.R."/>
            <person name="Buell C.R."/>
            <person name="Ying K."/>
            <person name="Li Y."/>
            <person name="Lu T."/>
            <person name="Huang Y."/>
            <person name="Zhao Q."/>
            <person name="Feng Q."/>
            <person name="Zhang L."/>
            <person name="Zhu J."/>
            <person name="Weng Q."/>
            <person name="Mu J."/>
            <person name="Lu Y."/>
            <person name="Fan D."/>
            <person name="Liu Y."/>
            <person name="Guan J."/>
            <person name="Zhang Y."/>
            <person name="Yu S."/>
            <person name="Liu X."/>
            <person name="Zhang Y."/>
            <person name="Hong G."/>
            <person name="Han B."/>
            <person name="Choisne N."/>
            <person name="Demange N."/>
            <person name="Orjeda G."/>
            <person name="Samain S."/>
            <person name="Cattolico L."/>
            <person name="Pelletier E."/>
            <person name="Couloux A."/>
            <person name="Segurens B."/>
            <person name="Wincker P."/>
            <person name="D'Hont A."/>
            <person name="Scarpelli C."/>
            <person name="Weissenbach J."/>
            <person name="Salanoubat M."/>
            <person name="Quetier F."/>
            <person name="Yu Y."/>
            <person name="Kim H.R."/>
            <person name="Rambo T."/>
            <person name="Currie J."/>
            <person name="Collura K."/>
            <person name="Luo M."/>
            <person name="Yang T."/>
            <person name="Ammiraju J.S.S."/>
            <person name="Engler F."/>
            <person name="Soderlund C."/>
            <person name="Wing R.A."/>
            <person name="Palmer L.E."/>
            <person name="de la Bastide M."/>
            <person name="Spiegel L."/>
            <person name="Nascimento L."/>
            <person name="Zutavern T."/>
            <person name="O'Shaughnessy A."/>
            <person name="Dike S."/>
            <person name="Dedhia N."/>
            <person name="Preston R."/>
            <person name="Balija V."/>
            <person name="McCombie W.R."/>
            <person name="Chow T."/>
            <person name="Chen H."/>
            <person name="Chung M."/>
            <person name="Chen C."/>
            <person name="Shaw J."/>
            <person name="Wu H."/>
            <person name="Hsiao K."/>
            <person name="Chao Y."/>
            <person name="Chu M."/>
            <person name="Cheng C."/>
            <person name="Hour A."/>
            <person name="Lee P."/>
            <person name="Lin S."/>
            <person name="Lin Y."/>
            <person name="Liou J."/>
            <person name="Liu S."/>
            <person name="Hsing Y."/>
            <person name="Raghuvanshi S."/>
            <person name="Mohanty A."/>
            <person name="Bharti A.K."/>
            <person name="Gaur A."/>
            <person name="Gupta V."/>
            <person name="Kumar D."/>
            <person name="Ravi V."/>
            <person name="Vij S."/>
            <person name="Kapur A."/>
            <person name="Khurana P."/>
            <person name="Khurana P."/>
            <person name="Khurana J.P."/>
            <person name="Tyagi A.K."/>
            <person name="Gaikwad K."/>
            <person name="Singh A."/>
            <person name="Dalal V."/>
            <person name="Srivastava S."/>
            <person name="Dixit A."/>
            <person name="Pal A.K."/>
            <person name="Ghazi I.A."/>
            <person name="Yadav M."/>
            <person name="Pandit A."/>
            <person name="Bhargava A."/>
            <person name="Sureshbabu K."/>
            <person name="Batra K."/>
            <person name="Sharma T.R."/>
            <person name="Mohapatra T."/>
            <person name="Singh N.K."/>
            <person name="Messing J."/>
            <person name="Nelson A.B."/>
            <person name="Fuks G."/>
            <person name="Kavchok S."/>
            <person name="Keizer G."/>
            <person name="Linton E."/>
            <person name="Llaca V."/>
            <person name="Song R."/>
            <person name="Tanyolac B."/>
            <person name="Young S."/>
            <person name="Ho-Il K."/>
            <person name="Hahn J.H."/>
            <person name="Sangsakoo G."/>
            <person name="Vanavichit A."/>
            <person name="de Mattos Luiz.A.T."/>
            <person name="Zimmer P.D."/>
            <person name="Malone G."/>
            <person name="Dellagostin O."/>
            <person name="de Oliveira A.C."/>
            <person name="Bevan M."/>
            <person name="Bancroft I."/>
            <person name="Minx P."/>
            <person name="Cordum H."/>
            <person name="Wilson R."/>
            <person name="Cheng Z."/>
            <person name="Jin W."/>
            <person name="Jiang J."/>
            <person name="Leong S.A."/>
            <person name="Iwama H."/>
            <person name="Gojobori T."/>
            <person name="Itoh T."/>
            <person name="Niimura Y."/>
            <person name="Fujii Y."/>
            <person name="Habara T."/>
            <person name="Sakai H."/>
            <person name="Sato Y."/>
            <person name="Wilson G."/>
            <person name="Kumar K."/>
            <person name="McCouch S."/>
            <person name="Juretic N."/>
            <person name="Hoen D."/>
            <person name="Wright S."/>
            <person name="Bruskiewich R."/>
            <person name="Bureau T."/>
            <person name="Miyao A."/>
            <person name="Hirochika H."/>
            <person name="Nishikawa T."/>
            <person name="Kadowaki K."/>
            <person name="Sugiura M."/>
            <person name="Burr B."/>
            <person name="Sasaki T."/>
        </authorList>
    </citation>
    <scope>NUCLEOTIDE SEQUENCE [LARGE SCALE GENOMIC DNA]</scope>
    <source>
        <strain evidence="3">cv. Nipponbare</strain>
    </source>
</reference>
<feature type="compositionally biased region" description="Basic and acidic residues" evidence="1">
    <location>
        <begin position="211"/>
        <end position="224"/>
    </location>
</feature>
<dbReference type="InParanoid" id="A0A0P0X1U5"/>
<feature type="region of interest" description="Disordered" evidence="1">
    <location>
        <begin position="130"/>
        <end position="162"/>
    </location>
</feature>
<name>A0A0P0X1U5_ORYSJ</name>
<feature type="compositionally biased region" description="Basic residues" evidence="1">
    <location>
        <begin position="78"/>
        <end position="96"/>
    </location>
</feature>
<organism evidence="2 3">
    <name type="scientific">Oryza sativa subsp. japonica</name>
    <name type="common">Rice</name>
    <dbReference type="NCBI Taxonomy" id="39947"/>
    <lineage>
        <taxon>Eukaryota</taxon>
        <taxon>Viridiplantae</taxon>
        <taxon>Streptophyta</taxon>
        <taxon>Embryophyta</taxon>
        <taxon>Tracheophyta</taxon>
        <taxon>Spermatophyta</taxon>
        <taxon>Magnoliopsida</taxon>
        <taxon>Liliopsida</taxon>
        <taxon>Poales</taxon>
        <taxon>Poaceae</taxon>
        <taxon>BOP clade</taxon>
        <taxon>Oryzoideae</taxon>
        <taxon>Oryzeae</taxon>
        <taxon>Oryzinae</taxon>
        <taxon>Oryza</taxon>
        <taxon>Oryza sativa</taxon>
    </lineage>
</organism>
<keyword evidence="3" id="KW-1185">Reference proteome</keyword>
<evidence type="ECO:0000313" key="3">
    <source>
        <dbReference type="Proteomes" id="UP000059680"/>
    </source>
</evidence>
<feature type="compositionally biased region" description="Polar residues" evidence="1">
    <location>
        <begin position="1"/>
        <end position="13"/>
    </location>
</feature>
<accession>A0A0P0X1U5</accession>
<feature type="region of interest" description="Disordered" evidence="1">
    <location>
        <begin position="211"/>
        <end position="283"/>
    </location>
</feature>
<reference evidence="2 3" key="2">
    <citation type="journal article" date="2013" name="Plant Cell Physiol.">
        <title>Rice Annotation Project Database (RAP-DB): an integrative and interactive database for rice genomics.</title>
        <authorList>
            <person name="Sakai H."/>
            <person name="Lee S.S."/>
            <person name="Tanaka T."/>
            <person name="Numa H."/>
            <person name="Kim J."/>
            <person name="Kawahara Y."/>
            <person name="Wakimoto H."/>
            <person name="Yang C.C."/>
            <person name="Iwamoto M."/>
            <person name="Abe T."/>
            <person name="Yamada Y."/>
            <person name="Muto A."/>
            <person name="Inokuchi H."/>
            <person name="Ikemura T."/>
            <person name="Matsumoto T."/>
            <person name="Sasaki T."/>
            <person name="Itoh T."/>
        </authorList>
    </citation>
    <scope>NUCLEOTIDE SEQUENCE [LARGE SCALE GENOMIC DNA]</scope>
    <source>
        <strain evidence="3">cv. Nipponbare</strain>
    </source>
</reference>
<gene>
    <name evidence="2" type="ordered locus">Os07g0115780</name>
    <name evidence="2" type="ORF">OSNPB_070115780</name>
</gene>
<feature type="compositionally biased region" description="Low complexity" evidence="1">
    <location>
        <begin position="262"/>
        <end position="271"/>
    </location>
</feature>
<dbReference type="EMBL" id="AP014963">
    <property type="protein sequence ID" value="BAS99807.1"/>
    <property type="molecule type" value="Genomic_DNA"/>
</dbReference>
<proteinExistence type="predicted"/>
<evidence type="ECO:0000313" key="2">
    <source>
        <dbReference type="EMBL" id="BAS99807.1"/>
    </source>
</evidence>
<feature type="region of interest" description="Disordered" evidence="1">
    <location>
        <begin position="1"/>
        <end position="97"/>
    </location>
</feature>
<protein>
    <submittedName>
        <fullName evidence="2">Os07g0115780 protein</fullName>
    </submittedName>
</protein>
<sequence>MSCGERSTTQSDSSSERIGDALKQRGGGEGARAATGEPTGVEACEAEGVASEGDAARRGRTRRPPCRSDGELGLRGRLQSRARWLRPKQRRQRTGRRQVAIWCADDKQLRHRSYSSGGIPVRVSVEEGLTEAPGRRCRGQRRRRRRPGFQSPSCAGCRAATGGGTAAAAAGAAGAAGGGVGAAPKTPLKMEAGGGALARRRGALERWRVGDEGGRAAEAPHSEACEAEGDAEGGRAAGAPHRPAEGGAGRPDGAAGEAGRPAVTTTTAGEAGRVRGGRRATSR</sequence>
<dbReference type="Proteomes" id="UP000059680">
    <property type="component" value="Chromosome 7"/>
</dbReference>